<protein>
    <submittedName>
        <fullName evidence="2">PCMD domain-containing protein</fullName>
    </submittedName>
</protein>
<organism evidence="2 3">
    <name type="scientific">Candidatus Coprenecus avistercoris</name>
    <dbReference type="NCBI Taxonomy" id="2840730"/>
    <lineage>
        <taxon>Bacteria</taxon>
        <taxon>Pseudomonadati</taxon>
        <taxon>Bacteroidota</taxon>
        <taxon>Bacteroidia</taxon>
        <taxon>Bacteroidales</taxon>
        <taxon>Rikenellaceae</taxon>
        <taxon>Rikenellaceae incertae sedis</taxon>
        <taxon>Candidatus Coprenecus</taxon>
    </lineage>
</organism>
<evidence type="ECO:0000313" key="2">
    <source>
        <dbReference type="EMBL" id="HIR62391.1"/>
    </source>
</evidence>
<reference evidence="2" key="2">
    <citation type="journal article" date="2021" name="PeerJ">
        <title>Extensive microbial diversity within the chicken gut microbiome revealed by metagenomics and culture.</title>
        <authorList>
            <person name="Gilroy R."/>
            <person name="Ravi A."/>
            <person name="Getino M."/>
            <person name="Pursley I."/>
            <person name="Horton D.L."/>
            <person name="Alikhan N.F."/>
            <person name="Baker D."/>
            <person name="Gharbi K."/>
            <person name="Hall N."/>
            <person name="Watson M."/>
            <person name="Adriaenssens E.M."/>
            <person name="Foster-Nyarko E."/>
            <person name="Jarju S."/>
            <person name="Secka A."/>
            <person name="Antonio M."/>
            <person name="Oren A."/>
            <person name="Chaudhuri R.R."/>
            <person name="La Ragione R."/>
            <person name="Hildebrand F."/>
            <person name="Pallen M.J."/>
        </authorList>
    </citation>
    <scope>NUCLEOTIDE SEQUENCE</scope>
    <source>
        <strain evidence="2">ChiHjej13B12-12457</strain>
    </source>
</reference>
<sequence>MKRFRIICIIGAALLLILLTSTEASAQSAGMDSLINRAGRFENWRVYELEESGIIGGNIKTIYKLSEGNTLRGQEPCPVREKDVLSPCNIMANVVGVIKGSNSVFPEARGDGYCARLSVIMEKVRVMGFIDMEVLVQGTILSGYFNEPIKDTKSAYTKMDCGIPYTGRPSAVRYDYKAEVGNPIVRSTGFSPKKEIGGKDYPYIAVYLQHREEDDKGNVTATRVGTAYRIFSDNVSEWVNGETLEIRYGDISSEEDFMPEMGLKNGDIVYYCKNSKGKIVPIKEKGWAEADQTPTHIIIWISSSSGEAFFGGLGNTLWMDNFQLIN</sequence>
<dbReference type="EMBL" id="DVHI01000032">
    <property type="protein sequence ID" value="HIR62391.1"/>
    <property type="molecule type" value="Genomic_DNA"/>
</dbReference>
<name>A0A9D1J614_9BACT</name>
<keyword evidence="1" id="KW-0732">Signal</keyword>
<evidence type="ECO:0000256" key="1">
    <source>
        <dbReference type="SAM" id="SignalP"/>
    </source>
</evidence>
<dbReference type="Gene3D" id="2.60.120.890">
    <property type="entry name" value="BT2081, beta-jelly-roll domain"/>
    <property type="match status" value="1"/>
</dbReference>
<dbReference type="InterPro" id="IPR038653">
    <property type="entry name" value="Put_CMD_sf"/>
</dbReference>
<feature type="chain" id="PRO_5038547599" evidence="1">
    <location>
        <begin position="27"/>
        <end position="326"/>
    </location>
</feature>
<feature type="signal peptide" evidence="1">
    <location>
        <begin position="1"/>
        <end position="26"/>
    </location>
</feature>
<accession>A0A9D1J614</accession>
<dbReference type="AlphaFoldDB" id="A0A9D1J614"/>
<dbReference type="Proteomes" id="UP000886744">
    <property type="component" value="Unassembled WGS sequence"/>
</dbReference>
<gene>
    <name evidence="2" type="ORF">IAC94_02555</name>
</gene>
<comment type="caution">
    <text evidence="2">The sequence shown here is derived from an EMBL/GenBank/DDBJ whole genome shotgun (WGS) entry which is preliminary data.</text>
</comment>
<proteinExistence type="predicted"/>
<evidence type="ECO:0000313" key="3">
    <source>
        <dbReference type="Proteomes" id="UP000886744"/>
    </source>
</evidence>
<reference evidence="2" key="1">
    <citation type="submission" date="2020-10" db="EMBL/GenBank/DDBJ databases">
        <authorList>
            <person name="Gilroy R."/>
        </authorList>
    </citation>
    <scope>NUCLEOTIDE SEQUENCE</scope>
    <source>
        <strain evidence="2">ChiHjej13B12-12457</strain>
    </source>
</reference>